<gene>
    <name evidence="3" type="ORF">OF850_08230</name>
</gene>
<keyword evidence="4" id="KW-1185">Reference proteome</keyword>
<dbReference type="EMBL" id="JAPFQI010000004">
    <property type="protein sequence ID" value="MCW8085608.1"/>
    <property type="molecule type" value="Genomic_DNA"/>
</dbReference>
<sequence length="204" mass="22126">MDDAVGGEALARPDEGEDDRRLGEAIRLLRRRAGLTIGALAEKAQLSTAMVSLLERGRATPSLRTLRLLGLALDVPVSYFFEAQEQDAAGRYVVRRGNRRLLRLTRTGVLKEALLPPSKGLLEMYELALNPGGASGTDFMQHEGEKAGYVLAGRLRLTLDGAVEVLEPGDTFCFPSSVPHMFDNPGEEVARVIWITTQGRAAPG</sequence>
<comment type="caution">
    <text evidence="3">The sequence shown here is derived from an EMBL/GenBank/DDBJ whole genome shotgun (WGS) entry which is preliminary data.</text>
</comment>
<dbReference type="PANTHER" id="PTHR46797:SF2">
    <property type="entry name" value="TRANSCRIPTIONAL REGULATOR"/>
    <property type="match status" value="1"/>
</dbReference>
<dbReference type="PANTHER" id="PTHR46797">
    <property type="entry name" value="HTH-TYPE TRANSCRIPTIONAL REGULATOR"/>
    <property type="match status" value="1"/>
</dbReference>
<dbReference type="InterPro" id="IPR010982">
    <property type="entry name" value="Lambda_DNA-bd_dom_sf"/>
</dbReference>
<reference evidence="3 4" key="1">
    <citation type="submission" date="2022-10" db="EMBL/GenBank/DDBJ databases">
        <title>Roseococcus glaciei nov., sp. nov., isolated from glacier.</title>
        <authorList>
            <person name="Liu Q."/>
            <person name="Xin Y.-H."/>
        </authorList>
    </citation>
    <scope>NUCLEOTIDE SEQUENCE [LARGE SCALE GENOMIC DNA]</scope>
    <source>
        <strain evidence="3 4">MDT2-1-1</strain>
    </source>
</reference>
<name>A0ABT3NTY0_9PROT</name>
<dbReference type="SMART" id="SM00530">
    <property type="entry name" value="HTH_XRE"/>
    <property type="match status" value="1"/>
</dbReference>
<feature type="domain" description="HTH cro/C1-type" evidence="2">
    <location>
        <begin position="26"/>
        <end position="80"/>
    </location>
</feature>
<protein>
    <submittedName>
        <fullName evidence="3">Cupin domain-containing protein</fullName>
    </submittedName>
</protein>
<keyword evidence="1" id="KW-0238">DNA-binding</keyword>
<organism evidence="3 4">
    <name type="scientific">Sabulicella glaciei</name>
    <dbReference type="NCBI Taxonomy" id="2984948"/>
    <lineage>
        <taxon>Bacteria</taxon>
        <taxon>Pseudomonadati</taxon>
        <taxon>Pseudomonadota</taxon>
        <taxon>Alphaproteobacteria</taxon>
        <taxon>Acetobacterales</taxon>
        <taxon>Acetobacteraceae</taxon>
        <taxon>Sabulicella</taxon>
    </lineage>
</organism>
<dbReference type="InterPro" id="IPR001387">
    <property type="entry name" value="Cro/C1-type_HTH"/>
</dbReference>
<dbReference type="Gene3D" id="1.10.260.40">
    <property type="entry name" value="lambda repressor-like DNA-binding domains"/>
    <property type="match status" value="1"/>
</dbReference>
<evidence type="ECO:0000313" key="4">
    <source>
        <dbReference type="Proteomes" id="UP001526430"/>
    </source>
</evidence>
<evidence type="ECO:0000256" key="1">
    <source>
        <dbReference type="ARBA" id="ARBA00023125"/>
    </source>
</evidence>
<dbReference type="InterPro" id="IPR013096">
    <property type="entry name" value="Cupin_2"/>
</dbReference>
<dbReference type="Gene3D" id="2.60.120.10">
    <property type="entry name" value="Jelly Rolls"/>
    <property type="match status" value="1"/>
</dbReference>
<dbReference type="SUPFAM" id="SSF51182">
    <property type="entry name" value="RmlC-like cupins"/>
    <property type="match status" value="1"/>
</dbReference>
<evidence type="ECO:0000313" key="3">
    <source>
        <dbReference type="EMBL" id="MCW8085608.1"/>
    </source>
</evidence>
<dbReference type="Pfam" id="PF01381">
    <property type="entry name" value="HTH_3"/>
    <property type="match status" value="1"/>
</dbReference>
<accession>A0ABT3NTY0</accession>
<dbReference type="RefSeq" id="WP_301589520.1">
    <property type="nucleotide sequence ID" value="NZ_JAPFQI010000004.1"/>
</dbReference>
<proteinExistence type="predicted"/>
<dbReference type="InterPro" id="IPR014710">
    <property type="entry name" value="RmlC-like_jellyroll"/>
</dbReference>
<evidence type="ECO:0000259" key="2">
    <source>
        <dbReference type="PROSITE" id="PS50943"/>
    </source>
</evidence>
<dbReference type="InterPro" id="IPR011051">
    <property type="entry name" value="RmlC_Cupin_sf"/>
</dbReference>
<dbReference type="PROSITE" id="PS50943">
    <property type="entry name" value="HTH_CROC1"/>
    <property type="match status" value="1"/>
</dbReference>
<dbReference type="CDD" id="cd02209">
    <property type="entry name" value="cupin_XRE_C"/>
    <property type="match status" value="1"/>
</dbReference>
<dbReference type="Pfam" id="PF07883">
    <property type="entry name" value="Cupin_2"/>
    <property type="match status" value="1"/>
</dbReference>
<dbReference type="CDD" id="cd00093">
    <property type="entry name" value="HTH_XRE"/>
    <property type="match status" value="1"/>
</dbReference>
<dbReference type="InterPro" id="IPR050807">
    <property type="entry name" value="TransReg_Diox_bact_type"/>
</dbReference>
<dbReference type="Proteomes" id="UP001526430">
    <property type="component" value="Unassembled WGS sequence"/>
</dbReference>
<dbReference type="SUPFAM" id="SSF47413">
    <property type="entry name" value="lambda repressor-like DNA-binding domains"/>
    <property type="match status" value="1"/>
</dbReference>